<dbReference type="InterPro" id="IPR000183">
    <property type="entry name" value="Orn/DAP/Arg_de-COase"/>
</dbReference>
<dbReference type="Pfam" id="PF02784">
    <property type="entry name" value="Orn_Arg_deC_N"/>
    <property type="match status" value="1"/>
</dbReference>
<dbReference type="InterPro" id="IPR009006">
    <property type="entry name" value="Ala_racemase/Decarboxylase_C"/>
</dbReference>
<feature type="domain" description="Orn/DAP/Arg decarboxylase 2 C-terminal" evidence="11">
    <location>
        <begin position="80"/>
        <end position="428"/>
    </location>
</feature>
<comment type="catalytic activity">
    <reaction evidence="8">
        <text>L-ornithine + H(+) = putrescine + CO2</text>
        <dbReference type="Rhea" id="RHEA:22964"/>
        <dbReference type="ChEBI" id="CHEBI:15378"/>
        <dbReference type="ChEBI" id="CHEBI:16526"/>
        <dbReference type="ChEBI" id="CHEBI:46911"/>
        <dbReference type="ChEBI" id="CHEBI:326268"/>
        <dbReference type="EC" id="4.1.1.17"/>
    </reaction>
</comment>
<evidence type="ECO:0000259" key="12">
    <source>
        <dbReference type="Pfam" id="PF02784"/>
    </source>
</evidence>
<comment type="similarity">
    <text evidence="2 10">Belongs to the Orn/Lys/Arg decarboxylase class-II family.</text>
</comment>
<dbReference type="GO" id="GO:0005737">
    <property type="term" value="C:cytoplasm"/>
    <property type="evidence" value="ECO:0007669"/>
    <property type="project" value="TreeGrafter"/>
</dbReference>
<dbReference type="Pfam" id="PF00278">
    <property type="entry name" value="Orn_DAP_Arg_deC"/>
    <property type="match status" value="1"/>
</dbReference>
<dbReference type="InterPro" id="IPR002433">
    <property type="entry name" value="Orn_de-COase"/>
</dbReference>
<dbReference type="InterPro" id="IPR022653">
    <property type="entry name" value="De-COase2_pyr-phos_BS"/>
</dbReference>
<sequence>MQLFENYVYSQLSVDSEGKLTQAANLDYDSKRIASYLANKQPKLYSCQAFDTKPVGENIKQAVQSMINQDPTQDAFMVYDNSRLDEIMKDWNQTIPWIEMRYAVKCNPLKCLLSDLNKKGAGFDIASQGELERLVQLGVNPEKIIFSNPFKLETALDYAYKNGVRLTVADTYGELEKIRRIAPEMKILWRISVPEVKKGNGCVNFGEKFGDAMSSITEIQQKFQKLFEQGYKISGIHFHAGSGHNGSEGFQEWLQVARQCILIGKQIGHPMEILDIGGGFAANCINESFSTVLQYNEKDVLGCQYVAEPGRHIASRLFQLAVRVIGKRVVGNKMSIYVNDGVYHAFNKVATDHVSLNGQRLFFDENNVQNNNSNVISVKDKFLPENVEQEVEATIFGMTCDGLDVIASEVVIPKSIDIGDWLIFGGMGAYTYSMLSYFNSMNSCSKILVVENEISTVPQQMQEIGQSILLDGQVTALDNHGAMADLGLGLPIVQQFENLNLMENLQDNVFQDGTANFGSVLPDIVQVL</sequence>
<evidence type="ECO:0000313" key="14">
    <source>
        <dbReference type="Proteomes" id="UP000054937"/>
    </source>
</evidence>
<evidence type="ECO:0000256" key="7">
    <source>
        <dbReference type="ARBA" id="ARBA00046672"/>
    </source>
</evidence>
<protein>
    <recommendedName>
        <fullName evidence="6">ornithine decarboxylase</fullName>
        <ecNumber evidence="6">4.1.1.17</ecNumber>
    </recommendedName>
</protein>
<reference evidence="13 14" key="1">
    <citation type="journal article" date="2015" name="Sci. Rep.">
        <title>Genome of the facultative scuticociliatosis pathogen Pseudocohnilembus persalinus provides insight into its virulence through horizontal gene transfer.</title>
        <authorList>
            <person name="Xiong J."/>
            <person name="Wang G."/>
            <person name="Cheng J."/>
            <person name="Tian M."/>
            <person name="Pan X."/>
            <person name="Warren A."/>
            <person name="Jiang C."/>
            <person name="Yuan D."/>
            <person name="Miao W."/>
        </authorList>
    </citation>
    <scope>NUCLEOTIDE SEQUENCE [LARGE SCALE GENOMIC DNA]</scope>
    <source>
        <strain evidence="13">36N120E</strain>
    </source>
</reference>
<dbReference type="InterPro" id="IPR022644">
    <property type="entry name" value="De-COase2_N"/>
</dbReference>
<evidence type="ECO:0000256" key="4">
    <source>
        <dbReference type="ARBA" id="ARBA00023239"/>
    </source>
</evidence>
<evidence type="ECO:0000256" key="10">
    <source>
        <dbReference type="RuleBase" id="RU003737"/>
    </source>
</evidence>
<dbReference type="PANTHER" id="PTHR11482:SF6">
    <property type="entry name" value="ORNITHINE DECARBOXYLASE 1-RELATED"/>
    <property type="match status" value="1"/>
</dbReference>
<comment type="caution">
    <text evidence="13">The sequence shown here is derived from an EMBL/GenBank/DDBJ whole genome shotgun (WGS) entry which is preliminary data.</text>
</comment>
<feature type="active site" description="Proton donor" evidence="9">
    <location>
        <position position="400"/>
    </location>
</feature>
<dbReference type="Proteomes" id="UP000054937">
    <property type="component" value="Unassembled WGS sequence"/>
</dbReference>
<evidence type="ECO:0000256" key="9">
    <source>
        <dbReference type="PIRSR" id="PIRSR600183-50"/>
    </source>
</evidence>
<comment type="cofactor">
    <cofactor evidence="1 9">
        <name>pyridoxal 5'-phosphate</name>
        <dbReference type="ChEBI" id="CHEBI:597326"/>
    </cofactor>
</comment>
<dbReference type="InParanoid" id="A0A0V0QT29"/>
<evidence type="ECO:0000313" key="13">
    <source>
        <dbReference type="EMBL" id="KRX05323.1"/>
    </source>
</evidence>
<gene>
    <name evidence="13" type="ORF">PPERSA_00624</name>
</gene>
<dbReference type="FunFam" id="3.20.20.10:FF:000008">
    <property type="entry name" value="Ornithine decarboxylase"/>
    <property type="match status" value="1"/>
</dbReference>
<evidence type="ECO:0000256" key="5">
    <source>
        <dbReference type="ARBA" id="ARBA00034115"/>
    </source>
</evidence>
<keyword evidence="3 9" id="KW-0663">Pyridoxal phosphate</keyword>
<dbReference type="PRINTS" id="PR01182">
    <property type="entry name" value="ORNDCRBXLASE"/>
</dbReference>
<dbReference type="PRINTS" id="PR01179">
    <property type="entry name" value="ODADCRBXLASE"/>
</dbReference>
<dbReference type="EMBL" id="LDAU01000109">
    <property type="protein sequence ID" value="KRX05323.1"/>
    <property type="molecule type" value="Genomic_DNA"/>
</dbReference>
<name>A0A0V0QT29_PSEPJ</name>
<evidence type="ECO:0000256" key="8">
    <source>
        <dbReference type="ARBA" id="ARBA00049127"/>
    </source>
</evidence>
<dbReference type="GO" id="GO:0033387">
    <property type="term" value="P:putrescine biosynthetic process from arginine, via ornithine"/>
    <property type="evidence" value="ECO:0007669"/>
    <property type="project" value="TreeGrafter"/>
</dbReference>
<dbReference type="Gene3D" id="3.20.20.10">
    <property type="entry name" value="Alanine racemase"/>
    <property type="match status" value="1"/>
</dbReference>
<dbReference type="OMA" id="SFFVCDL"/>
<comment type="pathway">
    <text evidence="5">Amine and polyamine biosynthesis; putrescine biosynthesis via L-ornithine pathway; putrescine from L-ornithine: step 1/1.</text>
</comment>
<dbReference type="SUPFAM" id="SSF51419">
    <property type="entry name" value="PLP-binding barrel"/>
    <property type="match status" value="1"/>
</dbReference>
<evidence type="ECO:0000256" key="1">
    <source>
        <dbReference type="ARBA" id="ARBA00001933"/>
    </source>
</evidence>
<dbReference type="PROSITE" id="PS00878">
    <property type="entry name" value="ODR_DC_2_1"/>
    <property type="match status" value="1"/>
</dbReference>
<dbReference type="EC" id="4.1.1.17" evidence="6"/>
<organism evidence="13 14">
    <name type="scientific">Pseudocohnilembus persalinus</name>
    <name type="common">Ciliate</name>
    <dbReference type="NCBI Taxonomy" id="266149"/>
    <lineage>
        <taxon>Eukaryota</taxon>
        <taxon>Sar</taxon>
        <taxon>Alveolata</taxon>
        <taxon>Ciliophora</taxon>
        <taxon>Intramacronucleata</taxon>
        <taxon>Oligohymenophorea</taxon>
        <taxon>Scuticociliatia</taxon>
        <taxon>Philasterida</taxon>
        <taxon>Pseudocohnilembidae</taxon>
        <taxon>Pseudocohnilembus</taxon>
    </lineage>
</organism>
<evidence type="ECO:0000256" key="3">
    <source>
        <dbReference type="ARBA" id="ARBA00022898"/>
    </source>
</evidence>
<dbReference type="InterPro" id="IPR022643">
    <property type="entry name" value="De-COase2_C"/>
</dbReference>
<feature type="modified residue" description="N6-(pyridoxal phosphate)lysine" evidence="9">
    <location>
        <position position="105"/>
    </location>
</feature>
<keyword evidence="4" id="KW-0456">Lyase</keyword>
<dbReference type="GO" id="GO:0004586">
    <property type="term" value="F:ornithine decarboxylase activity"/>
    <property type="evidence" value="ECO:0007669"/>
    <property type="project" value="UniProtKB-EC"/>
</dbReference>
<dbReference type="AlphaFoldDB" id="A0A0V0QT29"/>
<dbReference type="Gene3D" id="2.40.37.10">
    <property type="entry name" value="Lyase, Ornithine Decarboxylase, Chain A, domain 1"/>
    <property type="match status" value="1"/>
</dbReference>
<dbReference type="SUPFAM" id="SSF50621">
    <property type="entry name" value="Alanine racemase C-terminal domain-like"/>
    <property type="match status" value="1"/>
</dbReference>
<proteinExistence type="inferred from homology"/>
<dbReference type="InterPro" id="IPR029066">
    <property type="entry name" value="PLP-binding_barrel"/>
</dbReference>
<evidence type="ECO:0000256" key="6">
    <source>
        <dbReference type="ARBA" id="ARBA00034138"/>
    </source>
</evidence>
<evidence type="ECO:0000259" key="11">
    <source>
        <dbReference type="Pfam" id="PF00278"/>
    </source>
</evidence>
<dbReference type="OrthoDB" id="287243at2759"/>
<dbReference type="PANTHER" id="PTHR11482">
    <property type="entry name" value="ARGININE/DIAMINOPIMELATE/ORNITHINE DECARBOXYLASE"/>
    <property type="match status" value="1"/>
</dbReference>
<accession>A0A0V0QT29</accession>
<evidence type="ECO:0000256" key="2">
    <source>
        <dbReference type="ARBA" id="ARBA00008872"/>
    </source>
</evidence>
<feature type="domain" description="Orn/DAP/Arg decarboxylase 2 N-terminal" evidence="12">
    <location>
        <begin position="84"/>
        <end position="314"/>
    </location>
</feature>
<keyword evidence="14" id="KW-1185">Reference proteome</keyword>
<comment type="subunit">
    <text evidence="7">Homodimer. Only the dimer is catalytically active, as the active sites are constructed of residues from both monomers.</text>
</comment>